<dbReference type="AlphaFoldDB" id="A0A0H5RN51"/>
<keyword evidence="2" id="KW-0732">Signal</keyword>
<proteinExistence type="predicted"/>
<evidence type="ECO:0000256" key="2">
    <source>
        <dbReference type="SAM" id="SignalP"/>
    </source>
</evidence>
<keyword evidence="1" id="KW-0472">Membrane</keyword>
<sequence>MAIRQGVFLAVIAVTLGVGVSHNLTEVASNLPCHLEDDCKSCTSLSGCKWSRSSSTCLLASESLVGLYIYDPEDCKCNSDAEPTCNSCTSSLGCVYIKQGEVQITAFQKVVSVVEFEEDENGKGGYCLEGSPLRNRQKNFDYSFMTFSIVPHTWCWGQCLINGVWFVLIVMALLLMLLITFVMIIFKYCKCRRDRGMDYVILHGGS</sequence>
<feature type="transmembrane region" description="Helical" evidence="1">
    <location>
        <begin position="164"/>
        <end position="186"/>
    </location>
</feature>
<evidence type="ECO:0000313" key="3">
    <source>
        <dbReference type="EMBL" id="CRZ10169.1"/>
    </source>
</evidence>
<keyword evidence="1" id="KW-1133">Transmembrane helix</keyword>
<organism evidence="3">
    <name type="scientific">Spongospora subterranea</name>
    <dbReference type="NCBI Taxonomy" id="70186"/>
    <lineage>
        <taxon>Eukaryota</taxon>
        <taxon>Sar</taxon>
        <taxon>Rhizaria</taxon>
        <taxon>Endomyxa</taxon>
        <taxon>Phytomyxea</taxon>
        <taxon>Plasmodiophorida</taxon>
        <taxon>Plasmodiophoridae</taxon>
        <taxon>Spongospora</taxon>
    </lineage>
</organism>
<feature type="chain" id="PRO_5005224112" description="PSI domain-containing protein" evidence="2">
    <location>
        <begin position="22"/>
        <end position="206"/>
    </location>
</feature>
<keyword evidence="1" id="KW-0812">Transmembrane</keyword>
<feature type="signal peptide" evidence="2">
    <location>
        <begin position="1"/>
        <end position="21"/>
    </location>
</feature>
<name>A0A0H5RN51_9EUKA</name>
<evidence type="ECO:0000256" key="1">
    <source>
        <dbReference type="SAM" id="Phobius"/>
    </source>
</evidence>
<accession>A0A0H5RN51</accession>
<protein>
    <recommendedName>
        <fullName evidence="4">PSI domain-containing protein</fullName>
    </recommendedName>
</protein>
<reference evidence="3" key="1">
    <citation type="submission" date="2015-04" db="EMBL/GenBank/DDBJ databases">
        <title>The genome sequence of the plant pathogenic Rhizarian Plasmodiophora brassicae reveals insights in its biotrophic life cycle and the origin of chitin synthesis.</title>
        <authorList>
            <person name="Schwelm A."/>
            <person name="Fogelqvist J."/>
            <person name="Knaust A."/>
            <person name="Julke S."/>
            <person name="Lilja T."/>
            <person name="Dhandapani V."/>
            <person name="Bonilla-Rosso G."/>
            <person name="Karlsson M."/>
            <person name="Shevchenko A."/>
            <person name="Choi S.R."/>
            <person name="Kim H.G."/>
            <person name="Park J.Y."/>
            <person name="Lim Y.P."/>
            <person name="Ludwig-Muller J."/>
            <person name="Dixelius C."/>
        </authorList>
    </citation>
    <scope>NUCLEOTIDE SEQUENCE</scope>
    <source>
        <tissue evidence="3">Potato root galls</tissue>
    </source>
</reference>
<evidence type="ECO:0008006" key="4">
    <source>
        <dbReference type="Google" id="ProtNLM"/>
    </source>
</evidence>
<dbReference type="EMBL" id="HACM01009727">
    <property type="protein sequence ID" value="CRZ10169.1"/>
    <property type="molecule type" value="Transcribed_RNA"/>
</dbReference>